<dbReference type="InterPro" id="IPR036864">
    <property type="entry name" value="Zn2-C6_fun-type_DNA-bd_sf"/>
</dbReference>
<evidence type="ECO:0000256" key="3">
    <source>
        <dbReference type="ARBA" id="ARBA00023125"/>
    </source>
</evidence>
<dbReference type="AlphaFoldDB" id="A0A2J5I9U4"/>
<evidence type="ECO:0000256" key="6">
    <source>
        <dbReference type="SAM" id="MobiDB-lite"/>
    </source>
</evidence>
<protein>
    <submittedName>
        <fullName evidence="8">C6 transcription factor</fullName>
    </submittedName>
</protein>
<keyword evidence="5" id="KW-0539">Nucleus</keyword>
<reference evidence="9" key="1">
    <citation type="submission" date="2017-12" db="EMBL/GenBank/DDBJ databases">
        <authorList>
            <consortium name="DOE Joint Genome Institute"/>
            <person name="Mondo S.J."/>
            <person name="Kjaerbolling I."/>
            <person name="Vesth T.C."/>
            <person name="Frisvad J.C."/>
            <person name="Nybo J.L."/>
            <person name="Theobald S."/>
            <person name="Kuo A."/>
            <person name="Bowyer P."/>
            <person name="Matsuda Y."/>
            <person name="Lyhne E.K."/>
            <person name="Kogle M.E."/>
            <person name="Clum A."/>
            <person name="Lipzen A."/>
            <person name="Salamov A."/>
            <person name="Ngan C.Y."/>
            <person name="Daum C."/>
            <person name="Chiniquy J."/>
            <person name="Barry K."/>
            <person name="LaButti K."/>
            <person name="Haridas S."/>
            <person name="Simmons B.A."/>
            <person name="Magnuson J.K."/>
            <person name="Mortensen U.H."/>
            <person name="Larsen T.O."/>
            <person name="Grigoriev I.V."/>
            <person name="Baker S.E."/>
            <person name="Andersen M.R."/>
            <person name="Nordberg H.P."/>
            <person name="Cantor M.N."/>
            <person name="Hua S.X."/>
        </authorList>
    </citation>
    <scope>NUCLEOTIDE SEQUENCE [LARGE SCALE GENOMIC DNA]</scope>
    <source>
        <strain evidence="9">IBT 19404</strain>
    </source>
</reference>
<dbReference type="GO" id="GO:0003677">
    <property type="term" value="F:DNA binding"/>
    <property type="evidence" value="ECO:0007669"/>
    <property type="project" value="UniProtKB-KW"/>
</dbReference>
<dbReference type="OrthoDB" id="2593732at2759"/>
<gene>
    <name evidence="8" type="ORF">BDW42DRAFT_214</name>
</gene>
<keyword evidence="4" id="KW-0804">Transcription</keyword>
<feature type="region of interest" description="Disordered" evidence="6">
    <location>
        <begin position="201"/>
        <end position="220"/>
    </location>
</feature>
<evidence type="ECO:0000313" key="9">
    <source>
        <dbReference type="Proteomes" id="UP000235023"/>
    </source>
</evidence>
<keyword evidence="9" id="KW-1185">Reference proteome</keyword>
<dbReference type="Pfam" id="PF00172">
    <property type="entry name" value="Zn_clus"/>
    <property type="match status" value="1"/>
</dbReference>
<evidence type="ECO:0000256" key="1">
    <source>
        <dbReference type="ARBA" id="ARBA00022723"/>
    </source>
</evidence>
<dbReference type="GO" id="GO:0008270">
    <property type="term" value="F:zinc ion binding"/>
    <property type="evidence" value="ECO:0007669"/>
    <property type="project" value="InterPro"/>
</dbReference>
<dbReference type="EMBL" id="KZ559496">
    <property type="protein sequence ID" value="PLN86824.1"/>
    <property type="molecule type" value="Genomic_DNA"/>
</dbReference>
<dbReference type="Gene3D" id="4.10.240.10">
    <property type="entry name" value="Zn(2)-C6 fungal-type DNA-binding domain"/>
    <property type="match status" value="1"/>
</dbReference>
<keyword evidence="3" id="KW-0238">DNA-binding</keyword>
<dbReference type="SMART" id="SM00066">
    <property type="entry name" value="GAL4"/>
    <property type="match status" value="1"/>
</dbReference>
<keyword evidence="1" id="KW-0479">Metal-binding</keyword>
<dbReference type="GO" id="GO:0009893">
    <property type="term" value="P:positive regulation of metabolic process"/>
    <property type="evidence" value="ECO:0007669"/>
    <property type="project" value="UniProtKB-ARBA"/>
</dbReference>
<dbReference type="InterPro" id="IPR007219">
    <property type="entry name" value="XnlR_reg_dom"/>
</dbReference>
<feature type="domain" description="Zn(2)-C6 fungal-type" evidence="7">
    <location>
        <begin position="50"/>
        <end position="79"/>
    </location>
</feature>
<feature type="compositionally biased region" description="Gly residues" evidence="6">
    <location>
        <begin position="167"/>
        <end position="189"/>
    </location>
</feature>
<name>A0A2J5I9U4_9EURO</name>
<dbReference type="PANTHER" id="PTHR47256:SF9">
    <property type="entry name" value="ZN(II)2CYS6 TRANSCRIPTION FACTOR (EUROFUNG)"/>
    <property type="match status" value="1"/>
</dbReference>
<dbReference type="CDD" id="cd00067">
    <property type="entry name" value="GAL4"/>
    <property type="match status" value="1"/>
</dbReference>
<dbReference type="PROSITE" id="PS00463">
    <property type="entry name" value="ZN2_CY6_FUNGAL_1"/>
    <property type="match status" value="1"/>
</dbReference>
<dbReference type="PROSITE" id="PS50048">
    <property type="entry name" value="ZN2_CY6_FUNGAL_2"/>
    <property type="match status" value="1"/>
</dbReference>
<accession>A0A2J5I9U4</accession>
<proteinExistence type="predicted"/>
<evidence type="ECO:0000256" key="2">
    <source>
        <dbReference type="ARBA" id="ARBA00023015"/>
    </source>
</evidence>
<feature type="region of interest" description="Disordered" evidence="6">
    <location>
        <begin position="167"/>
        <end position="191"/>
    </location>
</feature>
<dbReference type="GO" id="GO:0006351">
    <property type="term" value="P:DNA-templated transcription"/>
    <property type="evidence" value="ECO:0007669"/>
    <property type="project" value="InterPro"/>
</dbReference>
<organism evidence="8 9">
    <name type="scientific">Aspergillus taichungensis</name>
    <dbReference type="NCBI Taxonomy" id="482145"/>
    <lineage>
        <taxon>Eukaryota</taxon>
        <taxon>Fungi</taxon>
        <taxon>Dikarya</taxon>
        <taxon>Ascomycota</taxon>
        <taxon>Pezizomycotina</taxon>
        <taxon>Eurotiomycetes</taxon>
        <taxon>Eurotiomycetidae</taxon>
        <taxon>Eurotiales</taxon>
        <taxon>Aspergillaceae</taxon>
        <taxon>Aspergillus</taxon>
        <taxon>Aspergillus subgen. Circumdati</taxon>
    </lineage>
</organism>
<feature type="region of interest" description="Disordered" evidence="6">
    <location>
        <begin position="1"/>
        <end position="46"/>
    </location>
</feature>
<evidence type="ECO:0000256" key="4">
    <source>
        <dbReference type="ARBA" id="ARBA00023163"/>
    </source>
</evidence>
<keyword evidence="2" id="KW-0805">Transcription regulation</keyword>
<evidence type="ECO:0000313" key="8">
    <source>
        <dbReference type="EMBL" id="PLN86824.1"/>
    </source>
</evidence>
<dbReference type="InterPro" id="IPR001138">
    <property type="entry name" value="Zn2Cys6_DnaBD"/>
</dbReference>
<dbReference type="Proteomes" id="UP000235023">
    <property type="component" value="Unassembled WGS sequence"/>
</dbReference>
<evidence type="ECO:0000256" key="5">
    <source>
        <dbReference type="ARBA" id="ARBA00023242"/>
    </source>
</evidence>
<dbReference type="Pfam" id="PF04082">
    <property type="entry name" value="Fungal_trans"/>
    <property type="match status" value="1"/>
</dbReference>
<sequence>MAESPAFVRVPPRPLAPGPSPTMDVSQGESSAAGARSRPRDPPKKRVSVACTSCKKSKRKCSGVKPCDNCVAYARVCHFDKSLDNRRRVAAKRTSDDLTYFLELCHDLCRIMRSEDSAHGLRLLQFLREGPPIMVARDPARPEDHPVRPEYLRAFLDDTLVDMGVFDGGAGGDGSGGGDGDGGGGGGDTGAAEAQVQEMPADMDVEGPSPSPAPGPSSHPQVMDIHYLCDELLYRVPAAPWTSVTDDPNLVSHLVSLYFTWDYPFNLFLDRDVFLRHMARGDLRSDLCSPFLVNALLTNACFYSDYSETYVNTHDVVSKGARFLVEAERLWKEESAKFSLPFLQGMLMLYVRYSIAGADDMGYRVLHQAIWTGESLGLIGPGRPVLPTQSSEDMEISLKQTAWGLLNIETIVHPSFLRPSIIRSVNLPPPPGARPDDVAMWKPYPSDRAARPSHFDRYFEASCALSEIARDMSQALFPPNSPALTLALQSQAQETFYDRLQAWLNRLPETFHPDRQPPPYILLLSMRYHTLVIILVSLRPLSQPSSHASGGPQTPVSPPGLSPLSTLDPGQIIQESARAISILASCHRREYSMKWAHHFALYALNLALFVMANGHAFDILEPHFLSLASSFADVAGCSQLGRNLLYLFHLFVCGRGQSYRVRQSADISDELKMLLDDEPRVPSPWVPYTVGLNKLDIGHYGGVPCRDGEWSLLHMLDCYESLSLGKDEVAPVRFPEGV</sequence>
<dbReference type="GO" id="GO:0000981">
    <property type="term" value="F:DNA-binding transcription factor activity, RNA polymerase II-specific"/>
    <property type="evidence" value="ECO:0007669"/>
    <property type="project" value="InterPro"/>
</dbReference>
<dbReference type="InterPro" id="IPR053187">
    <property type="entry name" value="Notoamide_regulator"/>
</dbReference>
<dbReference type="SUPFAM" id="SSF57701">
    <property type="entry name" value="Zn2/Cys6 DNA-binding domain"/>
    <property type="match status" value="1"/>
</dbReference>
<dbReference type="PANTHER" id="PTHR47256">
    <property type="entry name" value="ZN(II)2CYS6 TRANSCRIPTION FACTOR (EUROFUNG)-RELATED"/>
    <property type="match status" value="1"/>
</dbReference>
<dbReference type="CDD" id="cd12148">
    <property type="entry name" value="fungal_TF_MHR"/>
    <property type="match status" value="1"/>
</dbReference>
<feature type="compositionally biased region" description="Pro residues" evidence="6">
    <location>
        <begin position="11"/>
        <end position="20"/>
    </location>
</feature>
<evidence type="ECO:0000259" key="7">
    <source>
        <dbReference type="PROSITE" id="PS50048"/>
    </source>
</evidence>